<reference evidence="1 2" key="2">
    <citation type="journal article" date="2017" name="Nature">
        <title>The Apostasia genome and the evolution of orchids.</title>
        <authorList>
            <person name="Zhang G.Q."/>
            <person name="Liu K.W."/>
            <person name="Li Z."/>
            <person name="Lohaus R."/>
            <person name="Hsiao Y.Y."/>
            <person name="Niu S.C."/>
            <person name="Wang J.Y."/>
            <person name="Lin Y.C."/>
            <person name="Xu Q."/>
            <person name="Chen L.J."/>
            <person name="Yoshida K."/>
            <person name="Fujiwara S."/>
            <person name="Wang Z.W."/>
            <person name="Zhang Y.Q."/>
            <person name="Mitsuda N."/>
            <person name="Wang M."/>
            <person name="Liu G.H."/>
            <person name="Pecoraro L."/>
            <person name="Huang H.X."/>
            <person name="Xiao X.J."/>
            <person name="Lin M."/>
            <person name="Wu X.Y."/>
            <person name="Wu W.L."/>
            <person name="Chen Y.Y."/>
            <person name="Chang S.B."/>
            <person name="Sakamoto S."/>
            <person name="Ohme-Takagi M."/>
            <person name="Yagi M."/>
            <person name="Zeng S.J."/>
            <person name="Shen C.Y."/>
            <person name="Yeh C.M."/>
            <person name="Luo Y.B."/>
            <person name="Tsai W.C."/>
            <person name="Van de Peer Y."/>
            <person name="Liu Z.J."/>
        </authorList>
    </citation>
    <scope>NUCLEOTIDE SEQUENCE [LARGE SCALE GENOMIC DNA]</scope>
    <source>
        <tissue evidence="1">The whole plant</tissue>
    </source>
</reference>
<organism evidence="1 2">
    <name type="scientific">Dendrobium catenatum</name>
    <dbReference type="NCBI Taxonomy" id="906689"/>
    <lineage>
        <taxon>Eukaryota</taxon>
        <taxon>Viridiplantae</taxon>
        <taxon>Streptophyta</taxon>
        <taxon>Embryophyta</taxon>
        <taxon>Tracheophyta</taxon>
        <taxon>Spermatophyta</taxon>
        <taxon>Magnoliopsida</taxon>
        <taxon>Liliopsida</taxon>
        <taxon>Asparagales</taxon>
        <taxon>Orchidaceae</taxon>
        <taxon>Epidendroideae</taxon>
        <taxon>Malaxideae</taxon>
        <taxon>Dendrobiinae</taxon>
        <taxon>Dendrobium</taxon>
    </lineage>
</organism>
<dbReference type="EMBL" id="KZ502537">
    <property type="protein sequence ID" value="PKU76997.1"/>
    <property type="molecule type" value="Genomic_DNA"/>
</dbReference>
<sequence>MQIKNVVDSYNSLYEIGCIVPAKIKCMGVPPTYTIGVSCNNSYECLLIEKAILETGNQGPIPTNKCNPTNTTRDR</sequence>
<name>A0A2I0WMW5_9ASPA</name>
<accession>A0A2I0WMW5</accession>
<proteinExistence type="predicted"/>
<dbReference type="AlphaFoldDB" id="A0A2I0WMW5"/>
<dbReference type="Proteomes" id="UP000233837">
    <property type="component" value="Unassembled WGS sequence"/>
</dbReference>
<protein>
    <submittedName>
        <fullName evidence="1">Uncharacterized protein</fullName>
    </submittedName>
</protein>
<reference evidence="1 2" key="1">
    <citation type="journal article" date="2016" name="Sci. Rep.">
        <title>The Dendrobium catenatum Lindl. genome sequence provides insights into polysaccharide synthase, floral development and adaptive evolution.</title>
        <authorList>
            <person name="Zhang G.Q."/>
            <person name="Xu Q."/>
            <person name="Bian C."/>
            <person name="Tsai W.C."/>
            <person name="Yeh C.M."/>
            <person name="Liu K.W."/>
            <person name="Yoshida K."/>
            <person name="Zhang L.S."/>
            <person name="Chang S.B."/>
            <person name="Chen F."/>
            <person name="Shi Y."/>
            <person name="Su Y.Y."/>
            <person name="Zhang Y.Q."/>
            <person name="Chen L.J."/>
            <person name="Yin Y."/>
            <person name="Lin M."/>
            <person name="Huang H."/>
            <person name="Deng H."/>
            <person name="Wang Z.W."/>
            <person name="Zhu S.L."/>
            <person name="Zhao X."/>
            <person name="Deng C."/>
            <person name="Niu S.C."/>
            <person name="Huang J."/>
            <person name="Wang M."/>
            <person name="Liu G.H."/>
            <person name="Yang H.J."/>
            <person name="Xiao X.J."/>
            <person name="Hsiao Y.Y."/>
            <person name="Wu W.L."/>
            <person name="Chen Y.Y."/>
            <person name="Mitsuda N."/>
            <person name="Ohme-Takagi M."/>
            <person name="Luo Y.B."/>
            <person name="Van de Peer Y."/>
            <person name="Liu Z.J."/>
        </authorList>
    </citation>
    <scope>NUCLEOTIDE SEQUENCE [LARGE SCALE GENOMIC DNA]</scope>
    <source>
        <tissue evidence="1">The whole plant</tissue>
    </source>
</reference>
<gene>
    <name evidence="1" type="ORF">MA16_Dca001603</name>
</gene>
<evidence type="ECO:0000313" key="1">
    <source>
        <dbReference type="EMBL" id="PKU76997.1"/>
    </source>
</evidence>
<evidence type="ECO:0000313" key="2">
    <source>
        <dbReference type="Proteomes" id="UP000233837"/>
    </source>
</evidence>
<keyword evidence="2" id="KW-1185">Reference proteome</keyword>